<reference evidence="1" key="1">
    <citation type="submission" date="2022-07" db="EMBL/GenBank/DDBJ databases">
        <authorList>
            <person name="Macas J."/>
            <person name="Novak P."/>
            <person name="Neumann P."/>
        </authorList>
    </citation>
    <scope>NUCLEOTIDE SEQUENCE</scope>
</reference>
<keyword evidence="2" id="KW-1185">Reference proteome</keyword>
<protein>
    <submittedName>
        <fullName evidence="1">Uncharacterized protein</fullName>
    </submittedName>
</protein>
<dbReference type="EMBL" id="CAMAPE010000008">
    <property type="protein sequence ID" value="CAH9071691.1"/>
    <property type="molecule type" value="Genomic_DNA"/>
</dbReference>
<dbReference type="Proteomes" id="UP001152484">
    <property type="component" value="Unassembled WGS sequence"/>
</dbReference>
<evidence type="ECO:0000313" key="2">
    <source>
        <dbReference type="Proteomes" id="UP001152484"/>
    </source>
</evidence>
<organism evidence="1 2">
    <name type="scientific">Cuscuta europaea</name>
    <name type="common">European dodder</name>
    <dbReference type="NCBI Taxonomy" id="41803"/>
    <lineage>
        <taxon>Eukaryota</taxon>
        <taxon>Viridiplantae</taxon>
        <taxon>Streptophyta</taxon>
        <taxon>Embryophyta</taxon>
        <taxon>Tracheophyta</taxon>
        <taxon>Spermatophyta</taxon>
        <taxon>Magnoliopsida</taxon>
        <taxon>eudicotyledons</taxon>
        <taxon>Gunneridae</taxon>
        <taxon>Pentapetalae</taxon>
        <taxon>asterids</taxon>
        <taxon>lamiids</taxon>
        <taxon>Solanales</taxon>
        <taxon>Convolvulaceae</taxon>
        <taxon>Cuscuteae</taxon>
        <taxon>Cuscuta</taxon>
        <taxon>Cuscuta subgen. Cuscuta</taxon>
    </lineage>
</organism>
<sequence length="99" mass="11054">MFDQDGFSLNLAGTPSGSIIDTTPPDPFFVYVESCLPDCSYRQLYCPPHFCTCRNRLQRYIVKVSCAKPASVGDACKYALEEMTHTWWEGGSQCCARIG</sequence>
<gene>
    <name evidence="1" type="ORF">CEURO_LOCUS4027</name>
</gene>
<proteinExistence type="predicted"/>
<dbReference type="AlphaFoldDB" id="A0A9P0YPJ2"/>
<accession>A0A9P0YPJ2</accession>
<comment type="caution">
    <text evidence="1">The sequence shown here is derived from an EMBL/GenBank/DDBJ whole genome shotgun (WGS) entry which is preliminary data.</text>
</comment>
<name>A0A9P0YPJ2_CUSEU</name>
<evidence type="ECO:0000313" key="1">
    <source>
        <dbReference type="EMBL" id="CAH9071691.1"/>
    </source>
</evidence>